<name>A4BL73_9GAMM</name>
<keyword evidence="4" id="KW-1185">Reference proteome</keyword>
<dbReference type="AlphaFoldDB" id="A4BL73"/>
<proteinExistence type="predicted"/>
<organism evidence="3 4">
    <name type="scientific">Nitrococcus mobilis Nb-231</name>
    <dbReference type="NCBI Taxonomy" id="314278"/>
    <lineage>
        <taxon>Bacteria</taxon>
        <taxon>Pseudomonadati</taxon>
        <taxon>Pseudomonadota</taxon>
        <taxon>Gammaproteobacteria</taxon>
        <taxon>Chromatiales</taxon>
        <taxon>Ectothiorhodospiraceae</taxon>
        <taxon>Nitrococcus</taxon>
    </lineage>
</organism>
<dbReference type="GO" id="GO:0005829">
    <property type="term" value="C:cytosol"/>
    <property type="evidence" value="ECO:0007669"/>
    <property type="project" value="TreeGrafter"/>
</dbReference>
<dbReference type="InterPro" id="IPR002376">
    <property type="entry name" value="Formyl_transf_N"/>
</dbReference>
<dbReference type="STRING" id="314278.NB231_14613"/>
<protein>
    <submittedName>
        <fullName evidence="3">Methionyl-tRNA formyltransferase</fullName>
    </submittedName>
</protein>
<dbReference type="eggNOG" id="COG0223">
    <property type="taxonomic scope" value="Bacteria"/>
</dbReference>
<dbReference type="Gene3D" id="3.40.50.12230">
    <property type="match status" value="1"/>
</dbReference>
<reference evidence="3 4" key="1">
    <citation type="submission" date="2006-02" db="EMBL/GenBank/DDBJ databases">
        <authorList>
            <person name="Waterbury J."/>
            <person name="Ferriera S."/>
            <person name="Johnson J."/>
            <person name="Kravitz S."/>
            <person name="Halpern A."/>
            <person name="Remington K."/>
            <person name="Beeson K."/>
            <person name="Tran B."/>
            <person name="Rogers Y.-H."/>
            <person name="Friedman R."/>
            <person name="Venter J.C."/>
        </authorList>
    </citation>
    <scope>NUCLEOTIDE SEQUENCE [LARGE SCALE GENOMIC DNA]</scope>
    <source>
        <strain evidence="3 4">Nb-231</strain>
    </source>
</reference>
<dbReference type="GO" id="GO:0004479">
    <property type="term" value="F:methionyl-tRNA formyltransferase activity"/>
    <property type="evidence" value="ECO:0007669"/>
    <property type="project" value="TreeGrafter"/>
</dbReference>
<dbReference type="Pfam" id="PF00551">
    <property type="entry name" value="Formyl_trans_N"/>
    <property type="match status" value="1"/>
</dbReference>
<dbReference type="Proteomes" id="UP000003374">
    <property type="component" value="Unassembled WGS sequence"/>
</dbReference>
<sequence length="328" mass="37323">MKIALFNIESFSSAKAIQSILERHKDEIKIVITTDPIRGSWRFFLTQTFKHLRRSGLSFTAYLFYNFILHRHLAKCSTWMAKRLGRKPHYQSIQNLCEDLGIHYLRVIDINNPEIKQKLNALAIDLIAIYYFDQILQEPLIRLPKHGVVNFHPAPLPFCRGLHPILYCALNNNCRFAVTAHEITDCRIDAGAILGQTPIVTTKKHDIFSLDEQINLLGCKLFTSIIENLEAAKSTKRLQEGGSYFSNPSREDIVSLYRQGYSMANLIRFIRRYFSFSAAPISHLSAGACTPLSTKTSITRSKKARKHGSKGKAHVVARSVAERRVGHQ</sequence>
<dbReference type="HOGENOM" id="CLU_846863_0_0_6"/>
<accession>A4BL73</accession>
<evidence type="ECO:0000313" key="4">
    <source>
        <dbReference type="Proteomes" id="UP000003374"/>
    </source>
</evidence>
<dbReference type="SUPFAM" id="SSF53328">
    <property type="entry name" value="Formyltransferase"/>
    <property type="match status" value="1"/>
</dbReference>
<dbReference type="PANTHER" id="PTHR11138:SF5">
    <property type="entry name" value="METHIONYL-TRNA FORMYLTRANSFERASE, MITOCHONDRIAL"/>
    <property type="match status" value="1"/>
</dbReference>
<feature type="compositionally biased region" description="Basic residues" evidence="1">
    <location>
        <begin position="300"/>
        <end position="315"/>
    </location>
</feature>
<dbReference type="OrthoDB" id="9806170at2"/>
<dbReference type="PANTHER" id="PTHR11138">
    <property type="entry name" value="METHIONYL-TRNA FORMYLTRANSFERASE"/>
    <property type="match status" value="1"/>
</dbReference>
<feature type="region of interest" description="Disordered" evidence="1">
    <location>
        <begin position="296"/>
        <end position="328"/>
    </location>
</feature>
<dbReference type="InterPro" id="IPR036477">
    <property type="entry name" value="Formyl_transf_N_sf"/>
</dbReference>
<keyword evidence="3" id="KW-0808">Transferase</keyword>
<comment type="caution">
    <text evidence="3">The sequence shown here is derived from an EMBL/GenBank/DDBJ whole genome shotgun (WGS) entry which is preliminary data.</text>
</comment>
<dbReference type="EMBL" id="AAOF01000001">
    <property type="protein sequence ID" value="EAR23061.1"/>
    <property type="molecule type" value="Genomic_DNA"/>
</dbReference>
<evidence type="ECO:0000256" key="1">
    <source>
        <dbReference type="SAM" id="MobiDB-lite"/>
    </source>
</evidence>
<feature type="domain" description="Formyl transferase N-terminal" evidence="2">
    <location>
        <begin position="111"/>
        <end position="218"/>
    </location>
</feature>
<gene>
    <name evidence="3" type="ORF">NB231_14613</name>
</gene>
<evidence type="ECO:0000259" key="2">
    <source>
        <dbReference type="Pfam" id="PF00551"/>
    </source>
</evidence>
<evidence type="ECO:0000313" key="3">
    <source>
        <dbReference type="EMBL" id="EAR23061.1"/>
    </source>
</evidence>
<dbReference type="RefSeq" id="WP_005003926.1">
    <property type="nucleotide sequence ID" value="NZ_CH672427.1"/>
</dbReference>